<dbReference type="OrthoDB" id="9780326at2"/>
<dbReference type="Pfam" id="PF08281">
    <property type="entry name" value="Sigma70_r4_2"/>
    <property type="match status" value="1"/>
</dbReference>
<keyword evidence="3 6" id="KW-0731">Sigma factor</keyword>
<gene>
    <name evidence="10" type="primary">sigE_26</name>
    <name evidence="10" type="ORF">ETAA1_61880</name>
</gene>
<dbReference type="NCBIfam" id="TIGR02937">
    <property type="entry name" value="sigma70-ECF"/>
    <property type="match status" value="1"/>
</dbReference>
<comment type="similarity">
    <text evidence="1 6">Belongs to the sigma-70 factor family. ECF subfamily.</text>
</comment>
<name>A0A517Y3C2_9BACT</name>
<dbReference type="SUPFAM" id="SSF88659">
    <property type="entry name" value="Sigma3 and sigma4 domains of RNA polymerase sigma factors"/>
    <property type="match status" value="1"/>
</dbReference>
<evidence type="ECO:0000259" key="9">
    <source>
        <dbReference type="Pfam" id="PF08281"/>
    </source>
</evidence>
<protein>
    <recommendedName>
        <fullName evidence="6">RNA polymerase sigma factor</fullName>
    </recommendedName>
</protein>
<dbReference type="InterPro" id="IPR013325">
    <property type="entry name" value="RNA_pol_sigma_r2"/>
</dbReference>
<evidence type="ECO:0000256" key="1">
    <source>
        <dbReference type="ARBA" id="ARBA00010641"/>
    </source>
</evidence>
<accession>A0A517Y3C2</accession>
<dbReference type="CDD" id="cd06171">
    <property type="entry name" value="Sigma70_r4"/>
    <property type="match status" value="1"/>
</dbReference>
<proteinExistence type="inferred from homology"/>
<dbReference type="RefSeq" id="WP_145244358.1">
    <property type="nucleotide sequence ID" value="NZ_CP036273.1"/>
</dbReference>
<keyword evidence="5 6" id="KW-0804">Transcription</keyword>
<evidence type="ECO:0000259" key="8">
    <source>
        <dbReference type="Pfam" id="PF04542"/>
    </source>
</evidence>
<feature type="region of interest" description="Disordered" evidence="7">
    <location>
        <begin position="108"/>
        <end position="138"/>
    </location>
</feature>
<dbReference type="InterPro" id="IPR013324">
    <property type="entry name" value="RNA_pol_sigma_r3/r4-like"/>
</dbReference>
<feature type="domain" description="RNA polymerase sigma factor 70 region 4 type 2" evidence="9">
    <location>
        <begin position="144"/>
        <end position="196"/>
    </location>
</feature>
<dbReference type="Pfam" id="PF04542">
    <property type="entry name" value="Sigma70_r2"/>
    <property type="match status" value="1"/>
</dbReference>
<dbReference type="KEGG" id="uli:ETAA1_61880"/>
<reference evidence="10 11" key="1">
    <citation type="submission" date="2019-02" db="EMBL/GenBank/DDBJ databases">
        <title>Deep-cultivation of Planctomycetes and their phenomic and genomic characterization uncovers novel biology.</title>
        <authorList>
            <person name="Wiegand S."/>
            <person name="Jogler M."/>
            <person name="Boedeker C."/>
            <person name="Pinto D."/>
            <person name="Vollmers J."/>
            <person name="Rivas-Marin E."/>
            <person name="Kohn T."/>
            <person name="Peeters S.H."/>
            <person name="Heuer A."/>
            <person name="Rast P."/>
            <person name="Oberbeckmann S."/>
            <person name="Bunk B."/>
            <person name="Jeske O."/>
            <person name="Meyerdierks A."/>
            <person name="Storesund J.E."/>
            <person name="Kallscheuer N."/>
            <person name="Luecker S."/>
            <person name="Lage O.M."/>
            <person name="Pohl T."/>
            <person name="Merkel B.J."/>
            <person name="Hornburger P."/>
            <person name="Mueller R.-W."/>
            <person name="Bruemmer F."/>
            <person name="Labrenz M."/>
            <person name="Spormann A.M."/>
            <person name="Op den Camp H."/>
            <person name="Overmann J."/>
            <person name="Amann R."/>
            <person name="Jetten M.S.M."/>
            <person name="Mascher T."/>
            <person name="Medema M.H."/>
            <person name="Devos D.P."/>
            <person name="Kaster A.-K."/>
            <person name="Ovreas L."/>
            <person name="Rohde M."/>
            <person name="Galperin M.Y."/>
            <person name="Jogler C."/>
        </authorList>
    </citation>
    <scope>NUCLEOTIDE SEQUENCE [LARGE SCALE GENOMIC DNA]</scope>
    <source>
        <strain evidence="10 11">ETA_A1</strain>
    </source>
</reference>
<dbReference type="InterPro" id="IPR014284">
    <property type="entry name" value="RNA_pol_sigma-70_dom"/>
</dbReference>
<keyword evidence="2 6" id="KW-0805">Transcription regulation</keyword>
<dbReference type="Gene3D" id="1.10.1740.10">
    <property type="match status" value="1"/>
</dbReference>
<keyword evidence="4 6" id="KW-0238">DNA-binding</keyword>
<dbReference type="InterPro" id="IPR007627">
    <property type="entry name" value="RNA_pol_sigma70_r2"/>
</dbReference>
<dbReference type="SUPFAM" id="SSF88946">
    <property type="entry name" value="Sigma2 domain of RNA polymerase sigma factors"/>
    <property type="match status" value="1"/>
</dbReference>
<organism evidence="10 11">
    <name type="scientific">Urbifossiella limnaea</name>
    <dbReference type="NCBI Taxonomy" id="2528023"/>
    <lineage>
        <taxon>Bacteria</taxon>
        <taxon>Pseudomonadati</taxon>
        <taxon>Planctomycetota</taxon>
        <taxon>Planctomycetia</taxon>
        <taxon>Gemmatales</taxon>
        <taxon>Gemmataceae</taxon>
        <taxon>Urbifossiella</taxon>
    </lineage>
</organism>
<dbReference type="AlphaFoldDB" id="A0A517Y3C2"/>
<sequence>MSPHPEALRDFERQTATRGECAAACTPVNSNVLSVEEIYHRYATRVYSLAMRMLRSEADAEDVTQDVLLQVIRRLDTFRGDSTFDTWLYRVTVNAVLVLRRKRASARERQFGEDASETGHAETGRRGRPTARPEAEALDRERCRRVEAAIDQLPDGYRDPFILSDVQQLSNAEIGDILGLSIPAVKSRLHRARLMLRDALQDYFEERRTLGAQ</sequence>
<dbReference type="EMBL" id="CP036273">
    <property type="protein sequence ID" value="QDU24174.1"/>
    <property type="molecule type" value="Genomic_DNA"/>
</dbReference>
<evidence type="ECO:0000256" key="3">
    <source>
        <dbReference type="ARBA" id="ARBA00023082"/>
    </source>
</evidence>
<evidence type="ECO:0000256" key="2">
    <source>
        <dbReference type="ARBA" id="ARBA00023015"/>
    </source>
</evidence>
<evidence type="ECO:0000313" key="11">
    <source>
        <dbReference type="Proteomes" id="UP000319576"/>
    </source>
</evidence>
<evidence type="ECO:0000256" key="5">
    <source>
        <dbReference type="ARBA" id="ARBA00023163"/>
    </source>
</evidence>
<evidence type="ECO:0000256" key="6">
    <source>
        <dbReference type="RuleBase" id="RU000716"/>
    </source>
</evidence>
<dbReference type="Proteomes" id="UP000319576">
    <property type="component" value="Chromosome"/>
</dbReference>
<evidence type="ECO:0000313" key="10">
    <source>
        <dbReference type="EMBL" id="QDU24174.1"/>
    </source>
</evidence>
<dbReference type="PANTHER" id="PTHR43133:SF51">
    <property type="entry name" value="RNA POLYMERASE SIGMA FACTOR"/>
    <property type="match status" value="1"/>
</dbReference>
<dbReference type="PANTHER" id="PTHR43133">
    <property type="entry name" value="RNA POLYMERASE ECF-TYPE SIGMA FACTO"/>
    <property type="match status" value="1"/>
</dbReference>
<dbReference type="InterPro" id="IPR013249">
    <property type="entry name" value="RNA_pol_sigma70_r4_t2"/>
</dbReference>
<dbReference type="InterPro" id="IPR000838">
    <property type="entry name" value="RNA_pol_sigma70_ECF_CS"/>
</dbReference>
<dbReference type="GO" id="GO:0016987">
    <property type="term" value="F:sigma factor activity"/>
    <property type="evidence" value="ECO:0007669"/>
    <property type="project" value="UniProtKB-KW"/>
</dbReference>
<dbReference type="Gene3D" id="1.10.10.10">
    <property type="entry name" value="Winged helix-like DNA-binding domain superfamily/Winged helix DNA-binding domain"/>
    <property type="match status" value="1"/>
</dbReference>
<dbReference type="PROSITE" id="PS01063">
    <property type="entry name" value="SIGMA70_ECF"/>
    <property type="match status" value="1"/>
</dbReference>
<feature type="domain" description="RNA polymerase sigma-70 region 2" evidence="8">
    <location>
        <begin position="38"/>
        <end position="104"/>
    </location>
</feature>
<dbReference type="GO" id="GO:0003677">
    <property type="term" value="F:DNA binding"/>
    <property type="evidence" value="ECO:0007669"/>
    <property type="project" value="UniProtKB-KW"/>
</dbReference>
<evidence type="ECO:0000256" key="4">
    <source>
        <dbReference type="ARBA" id="ARBA00023125"/>
    </source>
</evidence>
<dbReference type="InterPro" id="IPR036388">
    <property type="entry name" value="WH-like_DNA-bd_sf"/>
</dbReference>
<keyword evidence="11" id="KW-1185">Reference proteome</keyword>
<evidence type="ECO:0000256" key="7">
    <source>
        <dbReference type="SAM" id="MobiDB-lite"/>
    </source>
</evidence>
<dbReference type="InterPro" id="IPR039425">
    <property type="entry name" value="RNA_pol_sigma-70-like"/>
</dbReference>
<dbReference type="GO" id="GO:0006352">
    <property type="term" value="P:DNA-templated transcription initiation"/>
    <property type="evidence" value="ECO:0007669"/>
    <property type="project" value="InterPro"/>
</dbReference>